<dbReference type="InterPro" id="IPR000276">
    <property type="entry name" value="GPCR_Rhodpsn"/>
</dbReference>
<keyword evidence="5 9" id="KW-0297">G-protein coupled receptor</keyword>
<dbReference type="GO" id="GO:0043005">
    <property type="term" value="C:neuron projection"/>
    <property type="evidence" value="ECO:0007669"/>
    <property type="project" value="TreeGrafter"/>
</dbReference>
<proteinExistence type="inferred from homology"/>
<comment type="caution">
    <text evidence="13">The sequence shown here is derived from an EMBL/GenBank/DDBJ whole genome shotgun (WGS) entry which is preliminary data.</text>
</comment>
<evidence type="ECO:0000256" key="2">
    <source>
        <dbReference type="ARBA" id="ARBA00022475"/>
    </source>
</evidence>
<keyword evidence="7 9" id="KW-0675">Receptor</keyword>
<feature type="transmembrane region" description="Helical" evidence="11">
    <location>
        <begin position="139"/>
        <end position="160"/>
    </location>
</feature>
<protein>
    <recommendedName>
        <fullName evidence="12">G-protein coupled receptors family 1 profile domain-containing protein</fullName>
    </recommendedName>
</protein>
<feature type="domain" description="G-protein coupled receptors family 1 profile" evidence="12">
    <location>
        <begin position="25"/>
        <end position="398"/>
    </location>
</feature>
<keyword evidence="3 9" id="KW-0812">Transmembrane</keyword>
<evidence type="ECO:0000259" key="12">
    <source>
        <dbReference type="PROSITE" id="PS50262"/>
    </source>
</evidence>
<feature type="region of interest" description="Disordered" evidence="10">
    <location>
        <begin position="708"/>
        <end position="751"/>
    </location>
</feature>
<feature type="transmembrane region" description="Helical" evidence="11">
    <location>
        <begin position="101"/>
        <end position="119"/>
    </location>
</feature>
<dbReference type="SUPFAM" id="SSF81321">
    <property type="entry name" value="Family A G protein-coupled receptor-like"/>
    <property type="match status" value="1"/>
</dbReference>
<dbReference type="PROSITE" id="PS50262">
    <property type="entry name" value="G_PROTEIN_RECEP_F1_2"/>
    <property type="match status" value="1"/>
</dbReference>
<dbReference type="GO" id="GO:0007218">
    <property type="term" value="P:neuropeptide signaling pathway"/>
    <property type="evidence" value="ECO:0007669"/>
    <property type="project" value="TreeGrafter"/>
</dbReference>
<evidence type="ECO:0000256" key="11">
    <source>
        <dbReference type="SAM" id="Phobius"/>
    </source>
</evidence>
<evidence type="ECO:0000256" key="10">
    <source>
        <dbReference type="SAM" id="MobiDB-lite"/>
    </source>
</evidence>
<dbReference type="Gene3D" id="1.20.1070.10">
    <property type="entry name" value="Rhodopsin 7-helix transmembrane proteins"/>
    <property type="match status" value="1"/>
</dbReference>
<dbReference type="PANTHER" id="PTHR24229">
    <property type="entry name" value="NEUROPEPTIDES RECEPTOR"/>
    <property type="match status" value="1"/>
</dbReference>
<dbReference type="CDD" id="cd00637">
    <property type="entry name" value="7tm_classA_rhodopsin-like"/>
    <property type="match status" value="1"/>
</dbReference>
<accession>A0A6V7TR57</accession>
<feature type="transmembrane region" description="Helical" evidence="11">
    <location>
        <begin position="310"/>
        <end position="331"/>
    </location>
</feature>
<evidence type="ECO:0000256" key="4">
    <source>
        <dbReference type="ARBA" id="ARBA00022989"/>
    </source>
</evidence>
<dbReference type="InterPro" id="IPR017452">
    <property type="entry name" value="GPCR_Rhodpsn_7TM"/>
</dbReference>
<evidence type="ECO:0000256" key="8">
    <source>
        <dbReference type="ARBA" id="ARBA00023224"/>
    </source>
</evidence>
<evidence type="ECO:0000256" key="7">
    <source>
        <dbReference type="ARBA" id="ARBA00023170"/>
    </source>
</evidence>
<comment type="similarity">
    <text evidence="9">Belongs to the G-protein coupled receptor 1 family.</text>
</comment>
<name>A0A6V7TR57_MELEN</name>
<dbReference type="EMBL" id="CAJEWN010000008">
    <property type="protein sequence ID" value="CAD2129610.1"/>
    <property type="molecule type" value="Genomic_DNA"/>
</dbReference>
<evidence type="ECO:0000256" key="3">
    <source>
        <dbReference type="ARBA" id="ARBA00022692"/>
    </source>
</evidence>
<dbReference type="OrthoDB" id="5797723at2759"/>
<feature type="transmembrane region" description="Helical" evidence="11">
    <location>
        <begin position="180"/>
        <end position="202"/>
    </location>
</feature>
<keyword evidence="4 11" id="KW-1133">Transmembrane helix</keyword>
<keyword evidence="8 9" id="KW-0807">Transducer</keyword>
<dbReference type="PANTHER" id="PTHR24229:SF40">
    <property type="entry name" value="ALLATOSTATIN C RECEPTOR 1-RELATED"/>
    <property type="match status" value="1"/>
</dbReference>
<evidence type="ECO:0000313" key="14">
    <source>
        <dbReference type="Proteomes" id="UP000580250"/>
    </source>
</evidence>
<dbReference type="Proteomes" id="UP000580250">
    <property type="component" value="Unassembled WGS sequence"/>
</dbReference>
<feature type="compositionally biased region" description="Low complexity" evidence="10">
    <location>
        <begin position="255"/>
        <end position="271"/>
    </location>
</feature>
<evidence type="ECO:0000313" key="13">
    <source>
        <dbReference type="EMBL" id="CAD2129610.1"/>
    </source>
</evidence>
<dbReference type="GO" id="GO:0004930">
    <property type="term" value="F:G protein-coupled receptor activity"/>
    <property type="evidence" value="ECO:0007669"/>
    <property type="project" value="UniProtKB-KW"/>
</dbReference>
<dbReference type="PRINTS" id="PR00237">
    <property type="entry name" value="GPCRRHODOPSN"/>
</dbReference>
<evidence type="ECO:0000256" key="5">
    <source>
        <dbReference type="ARBA" id="ARBA00023040"/>
    </source>
</evidence>
<keyword evidence="6 11" id="KW-0472">Membrane</keyword>
<evidence type="ECO:0000256" key="9">
    <source>
        <dbReference type="RuleBase" id="RU000688"/>
    </source>
</evidence>
<feature type="compositionally biased region" description="Low complexity" evidence="10">
    <location>
        <begin position="709"/>
        <end position="724"/>
    </location>
</feature>
<feature type="transmembrane region" description="Helical" evidence="11">
    <location>
        <begin position="58"/>
        <end position="81"/>
    </location>
</feature>
<dbReference type="PROSITE" id="PS00237">
    <property type="entry name" value="G_PROTEIN_RECEP_F1_1"/>
    <property type="match status" value="1"/>
</dbReference>
<dbReference type="Pfam" id="PF00001">
    <property type="entry name" value="7tm_1"/>
    <property type="match status" value="1"/>
</dbReference>
<feature type="transmembrane region" description="Helical" evidence="11">
    <location>
        <begin position="6"/>
        <end position="31"/>
    </location>
</feature>
<dbReference type="GO" id="GO:0005886">
    <property type="term" value="C:plasma membrane"/>
    <property type="evidence" value="ECO:0007669"/>
    <property type="project" value="UniProtKB-SubCell"/>
</dbReference>
<gene>
    <name evidence="13" type="ORF">MENT_LOCUS2672</name>
</gene>
<sequence>MFNINITLIATILIYSLTLLIGLFGNCWVVASVMRTTKKGVGGIGGSHHSGMPSVKKYIWLLALLDLLVSGSLSMRVWSLIFPKQIFSNHWCQFNFAIDHIFKLCSITCLACISIERFITIRKPFNNKVRRLAVQLTPLCALLSIGTCGASILWLSLYSVKATENGLNCTIKNSPLLGNWLATSILAVGFSIQLILIATNYVRIIHHVRRKFWQRKARAVANSFSNVTTKSLGQSMSVDSRRIACGTAKLLTSNSSYSNGSSTNSTATTTTSKKKRPNLQQIASTQQQQQNNLFIATVPEPKYMREMTTAIMRVAAFHLICWLPFCLIQLIPTQLFESVLPNFGFDTLKWRTTFSLRIFGSIEDNENSLSLEQKTSAWLAFGANWLSYANSAGNWVLYAALNRDLRSIIKACSERRQKRNTIPPQQIQQQNSQAPHSSGCGSIRIKCNSGRCNRNNLNNISGGGRKGAFQVFRFFYSLNSHRSSASIEGDGNSTATILPGAQNCCVCICGNNAQQHLLSNINENNTKNTSNNKQICSPKNSNSLLLLRAGTSCSALTICCAECNCNCGGPTIRKHSAQSAISNLFFGGGEKTSITTTLSSASTLATTARRSPQTNNLSTGEFGWRDGRAHTFCAPIRAIPSTNNLITNKIPPKLPTTSHLRFAQQLIAATVHGVEERENTRAIPTNIIKQGRRESAAEKRELFAQMRGNAKNNNNSNSLIKNTNVYSPPLPPPPPIRIGGPSFEEEENDGN</sequence>
<evidence type="ECO:0000256" key="6">
    <source>
        <dbReference type="ARBA" id="ARBA00023136"/>
    </source>
</evidence>
<comment type="subcellular location">
    <subcellularLocation>
        <location evidence="1">Cell membrane</location>
        <topology evidence="1">Multi-pass membrane protein</topology>
    </subcellularLocation>
</comment>
<dbReference type="AlphaFoldDB" id="A0A6V7TR57"/>
<keyword evidence="2" id="KW-1003">Cell membrane</keyword>
<evidence type="ECO:0000256" key="1">
    <source>
        <dbReference type="ARBA" id="ARBA00004651"/>
    </source>
</evidence>
<reference evidence="13 14" key="1">
    <citation type="submission" date="2020-08" db="EMBL/GenBank/DDBJ databases">
        <authorList>
            <person name="Koutsovoulos G."/>
            <person name="Danchin GJ E."/>
        </authorList>
    </citation>
    <scope>NUCLEOTIDE SEQUENCE [LARGE SCALE GENOMIC DNA]</scope>
</reference>
<organism evidence="13 14">
    <name type="scientific">Meloidogyne enterolobii</name>
    <name type="common">Root-knot nematode worm</name>
    <name type="synonym">Meloidogyne mayaguensis</name>
    <dbReference type="NCBI Taxonomy" id="390850"/>
    <lineage>
        <taxon>Eukaryota</taxon>
        <taxon>Metazoa</taxon>
        <taxon>Ecdysozoa</taxon>
        <taxon>Nematoda</taxon>
        <taxon>Chromadorea</taxon>
        <taxon>Rhabditida</taxon>
        <taxon>Tylenchina</taxon>
        <taxon>Tylenchomorpha</taxon>
        <taxon>Tylenchoidea</taxon>
        <taxon>Meloidogynidae</taxon>
        <taxon>Meloidogyninae</taxon>
        <taxon>Meloidogyne</taxon>
    </lineage>
</organism>
<feature type="region of interest" description="Disordered" evidence="10">
    <location>
        <begin position="255"/>
        <end position="286"/>
    </location>
</feature>
<dbReference type="GO" id="GO:0042923">
    <property type="term" value="F:neuropeptide binding"/>
    <property type="evidence" value="ECO:0007669"/>
    <property type="project" value="TreeGrafter"/>
</dbReference>